<keyword evidence="2" id="KW-1185">Reference proteome</keyword>
<evidence type="ECO:0000313" key="1">
    <source>
        <dbReference type="EMBL" id="VDN95644.1"/>
    </source>
</evidence>
<dbReference type="Proteomes" id="UP000278627">
    <property type="component" value="Unassembled WGS sequence"/>
</dbReference>
<dbReference type="EMBL" id="UZAD01013680">
    <property type="protein sequence ID" value="VDN95644.1"/>
    <property type="molecule type" value="Genomic_DNA"/>
</dbReference>
<reference evidence="1 2" key="2">
    <citation type="submission" date="2018-11" db="EMBL/GenBank/DDBJ databases">
        <authorList>
            <consortium name="Pathogen Informatics"/>
        </authorList>
    </citation>
    <scope>NUCLEOTIDE SEQUENCE [LARGE SCALE GENOMIC DNA]</scope>
</reference>
<dbReference type="AlphaFoldDB" id="A0A0N4TZR1"/>
<dbReference type="WBParaSite" id="BPAG_0001453101-mRNA-1">
    <property type="protein sequence ID" value="BPAG_0001453101-mRNA-1"/>
    <property type="gene ID" value="BPAG_0001453101"/>
</dbReference>
<name>A0A0N4TZR1_BRUPA</name>
<accession>A0A0N4TZR1</accession>
<protein>
    <submittedName>
        <fullName evidence="1 3">Uncharacterized protein</fullName>
    </submittedName>
</protein>
<gene>
    <name evidence="1" type="ORF">BPAG_LOCUS14459</name>
</gene>
<proteinExistence type="predicted"/>
<evidence type="ECO:0000313" key="2">
    <source>
        <dbReference type="Proteomes" id="UP000278627"/>
    </source>
</evidence>
<reference evidence="3" key="1">
    <citation type="submission" date="2017-02" db="UniProtKB">
        <authorList>
            <consortium name="WormBaseParasite"/>
        </authorList>
    </citation>
    <scope>IDENTIFICATION</scope>
</reference>
<evidence type="ECO:0000313" key="3">
    <source>
        <dbReference type="WBParaSite" id="BPAG_0001453101-mRNA-1"/>
    </source>
</evidence>
<organism evidence="3">
    <name type="scientific">Brugia pahangi</name>
    <name type="common">Filarial nematode worm</name>
    <dbReference type="NCBI Taxonomy" id="6280"/>
    <lineage>
        <taxon>Eukaryota</taxon>
        <taxon>Metazoa</taxon>
        <taxon>Ecdysozoa</taxon>
        <taxon>Nematoda</taxon>
        <taxon>Chromadorea</taxon>
        <taxon>Rhabditida</taxon>
        <taxon>Spirurina</taxon>
        <taxon>Spiruromorpha</taxon>
        <taxon>Filarioidea</taxon>
        <taxon>Onchocercidae</taxon>
        <taxon>Brugia</taxon>
    </lineage>
</organism>
<sequence>MMYYSAHTVWKMKVQSILGNYYQLYGKRILLWVCSILKERWKVCNKCF</sequence>